<feature type="domain" description="WSC" evidence="3">
    <location>
        <begin position="123"/>
        <end position="218"/>
    </location>
</feature>
<dbReference type="PANTHER" id="PTHR45964">
    <property type="entry name" value="WSCD FAMILY MEMBER CG9164"/>
    <property type="match status" value="1"/>
</dbReference>
<accession>A0A446BUL1</accession>
<feature type="chain" id="PRO_5019558957" evidence="2">
    <location>
        <begin position="17"/>
        <end position="218"/>
    </location>
</feature>
<evidence type="ECO:0000313" key="5">
    <source>
        <dbReference type="Proteomes" id="UP000289323"/>
    </source>
</evidence>
<dbReference type="Pfam" id="PF01822">
    <property type="entry name" value="WSC"/>
    <property type="match status" value="2"/>
</dbReference>
<dbReference type="SMART" id="SM00321">
    <property type="entry name" value="WSC"/>
    <property type="match status" value="2"/>
</dbReference>
<evidence type="ECO:0000256" key="2">
    <source>
        <dbReference type="SAM" id="SignalP"/>
    </source>
</evidence>
<proteinExistence type="predicted"/>
<name>A0A446BUL1_9PEZI</name>
<protein>
    <submittedName>
        <fullName evidence="4">Df7dcc77-9e5a-4743-95b5-d1b1e60ed7ee</fullName>
    </submittedName>
</protein>
<dbReference type="InterPro" id="IPR002889">
    <property type="entry name" value="WSC_carb-bd"/>
</dbReference>
<keyword evidence="2" id="KW-0732">Signal</keyword>
<feature type="domain" description="WSC" evidence="3">
    <location>
        <begin position="16"/>
        <end position="107"/>
    </location>
</feature>
<dbReference type="InterPro" id="IPR051589">
    <property type="entry name" value="Sialate-O-sulfotransferase"/>
</dbReference>
<organism evidence="4 5">
    <name type="scientific">Thermothielavioides terrestris</name>
    <dbReference type="NCBI Taxonomy" id="2587410"/>
    <lineage>
        <taxon>Eukaryota</taxon>
        <taxon>Fungi</taxon>
        <taxon>Dikarya</taxon>
        <taxon>Ascomycota</taxon>
        <taxon>Pezizomycotina</taxon>
        <taxon>Sordariomycetes</taxon>
        <taxon>Sordariomycetidae</taxon>
        <taxon>Sordariales</taxon>
        <taxon>Chaetomiaceae</taxon>
        <taxon>Thermothielavioides</taxon>
    </lineage>
</organism>
<sequence length="218" mass="22664">MQSLVILAAIVPAALAQTFYGCYTEVPTRALTGSSLIDYDNMTITECATHCTGFDMWGLEYSGECYCGNSLAEGSFPAFSTDCNMACAGDATTTCGGPNRLSLYGTSADAPAATPYPHPDVTTTQAEGCWTETSGGVRALPGASAFSATEMTVEGCATYCLNSGFTWFGLEYAAECYCGSVLNENSTAADAADCNMVCTGDAAEVCGGSNRLSVHQWV</sequence>
<evidence type="ECO:0000313" key="4">
    <source>
        <dbReference type="EMBL" id="SPQ26204.1"/>
    </source>
</evidence>
<dbReference type="PANTHER" id="PTHR45964:SF5">
    <property type="entry name" value="WSCD FAMILY MEMBER CG9164"/>
    <property type="match status" value="1"/>
</dbReference>
<dbReference type="EMBL" id="OUUZ01000016">
    <property type="protein sequence ID" value="SPQ26204.1"/>
    <property type="molecule type" value="Genomic_DNA"/>
</dbReference>
<evidence type="ECO:0000259" key="3">
    <source>
        <dbReference type="PROSITE" id="PS51212"/>
    </source>
</evidence>
<gene>
    <name evidence="4" type="ORF">TT172_LOCUS8623</name>
</gene>
<evidence type="ECO:0000256" key="1">
    <source>
        <dbReference type="ARBA" id="ARBA00022737"/>
    </source>
</evidence>
<feature type="signal peptide" evidence="2">
    <location>
        <begin position="1"/>
        <end position="16"/>
    </location>
</feature>
<keyword evidence="1" id="KW-0677">Repeat</keyword>
<dbReference type="Proteomes" id="UP000289323">
    <property type="component" value="Unassembled WGS sequence"/>
</dbReference>
<reference evidence="4 5" key="1">
    <citation type="submission" date="2018-04" db="EMBL/GenBank/DDBJ databases">
        <authorList>
            <person name="Huttner S."/>
            <person name="Dainat J."/>
        </authorList>
    </citation>
    <scope>NUCLEOTIDE SEQUENCE [LARGE SCALE GENOMIC DNA]</scope>
</reference>
<dbReference type="AlphaFoldDB" id="A0A446BUL1"/>
<dbReference type="PROSITE" id="PS51212">
    <property type="entry name" value="WSC"/>
    <property type="match status" value="2"/>
</dbReference>